<reference evidence="2" key="1">
    <citation type="journal article" date="2014" name="Insect Biochem. Mol. Biol.">
        <title>An insight into the sialome of the frog biting fly, Corethrella appendiculata.</title>
        <authorList>
            <person name="Ribeiro J.M.C."/>
            <person name="Chagas A.C."/>
            <person name="Pham V.M."/>
            <person name="Lounibos L.P."/>
            <person name="Calvo E."/>
        </authorList>
    </citation>
    <scope>NUCLEOTIDE SEQUENCE</scope>
    <source>
        <tissue evidence="2">Salivary glands</tissue>
    </source>
</reference>
<feature type="non-terminal residue" evidence="2">
    <location>
        <position position="1"/>
    </location>
</feature>
<sequence>ENSQKRFRSDGSPILDENTTDNEIKDANTLAVLSAIADSAKSTNEKIDSIAEGINNRIDDLCKDVKNVKDEFNDEIKNINSTLNSHKTMIDSVRDLIERTALQNEILIADVPLLEQENLSAFFASICAALKYSPNNIPIANIRRMRSNNSNANSTANKITKPLLIVQFAMKRERDELLSKYFSTRSLNLKDLGFTTDSRIFIDEVLTKKNLAIKQLAVKLKANKQLTNVRSINGIIHVKAATDKVGRPVTYIDELSNYCDPSTNRINDQNQHGSAKINN</sequence>
<evidence type="ECO:0000256" key="1">
    <source>
        <dbReference type="SAM" id="Coils"/>
    </source>
</evidence>
<name>U5ERZ8_9DIPT</name>
<feature type="non-terminal residue" evidence="2">
    <location>
        <position position="279"/>
    </location>
</feature>
<accession>U5ERZ8</accession>
<feature type="coiled-coil region" evidence="1">
    <location>
        <begin position="51"/>
        <end position="82"/>
    </location>
</feature>
<dbReference type="EMBL" id="GANO01005031">
    <property type="protein sequence ID" value="JAB54840.1"/>
    <property type="molecule type" value="mRNA"/>
</dbReference>
<organism evidence="2">
    <name type="scientific">Corethrella appendiculata</name>
    <dbReference type="NCBI Taxonomy" id="1370023"/>
    <lineage>
        <taxon>Eukaryota</taxon>
        <taxon>Metazoa</taxon>
        <taxon>Ecdysozoa</taxon>
        <taxon>Arthropoda</taxon>
        <taxon>Hexapoda</taxon>
        <taxon>Insecta</taxon>
        <taxon>Pterygota</taxon>
        <taxon>Neoptera</taxon>
        <taxon>Endopterygota</taxon>
        <taxon>Diptera</taxon>
        <taxon>Nematocera</taxon>
        <taxon>Culicoidea</taxon>
        <taxon>Chaoboridae</taxon>
        <taxon>Corethrella</taxon>
    </lineage>
</organism>
<keyword evidence="1" id="KW-0175">Coiled coil</keyword>
<protein>
    <submittedName>
        <fullName evidence="2">Putative kiri-16 aae</fullName>
    </submittedName>
</protein>
<dbReference type="AlphaFoldDB" id="U5ERZ8"/>
<proteinExistence type="evidence at transcript level"/>
<evidence type="ECO:0000313" key="2">
    <source>
        <dbReference type="EMBL" id="JAB54840.1"/>
    </source>
</evidence>